<keyword evidence="2" id="KW-0472">Membrane</keyword>
<organism evidence="3 4">
    <name type="scientific">Cinchona calisaya</name>
    <dbReference type="NCBI Taxonomy" id="153742"/>
    <lineage>
        <taxon>Eukaryota</taxon>
        <taxon>Viridiplantae</taxon>
        <taxon>Streptophyta</taxon>
        <taxon>Embryophyta</taxon>
        <taxon>Tracheophyta</taxon>
        <taxon>Spermatophyta</taxon>
        <taxon>Magnoliopsida</taxon>
        <taxon>eudicotyledons</taxon>
        <taxon>Gunneridae</taxon>
        <taxon>Pentapetalae</taxon>
        <taxon>asterids</taxon>
        <taxon>lamiids</taxon>
        <taxon>Gentianales</taxon>
        <taxon>Rubiaceae</taxon>
        <taxon>Cinchonoideae</taxon>
        <taxon>Cinchoneae</taxon>
        <taxon>Cinchona</taxon>
    </lineage>
</organism>
<evidence type="ECO:0000256" key="1">
    <source>
        <dbReference type="SAM" id="MobiDB-lite"/>
    </source>
</evidence>
<dbReference type="Proteomes" id="UP001630127">
    <property type="component" value="Unassembled WGS sequence"/>
</dbReference>
<keyword evidence="2" id="KW-0812">Transmembrane</keyword>
<reference evidence="3 4" key="1">
    <citation type="submission" date="2024-11" db="EMBL/GenBank/DDBJ databases">
        <title>A near-complete genome assembly of Cinchona calisaya.</title>
        <authorList>
            <person name="Lian D.C."/>
            <person name="Zhao X.W."/>
            <person name="Wei L."/>
        </authorList>
    </citation>
    <scope>NUCLEOTIDE SEQUENCE [LARGE SCALE GENOMIC DNA]</scope>
    <source>
        <tissue evidence="3">Nenye</tissue>
    </source>
</reference>
<protein>
    <submittedName>
        <fullName evidence="3">Uncharacterized protein</fullName>
    </submittedName>
</protein>
<accession>A0ABD3A7I4</accession>
<evidence type="ECO:0000313" key="4">
    <source>
        <dbReference type="Proteomes" id="UP001630127"/>
    </source>
</evidence>
<dbReference type="EMBL" id="JBJUIK010000005">
    <property type="protein sequence ID" value="KAL3526470.1"/>
    <property type="molecule type" value="Genomic_DNA"/>
</dbReference>
<sequence>MEEKKKQGQLQAIWFAAGTAAFMACLQRAVLASFVEQWRVVVFLSLNLLLLAILFTSPPPLSPLASSNEPTVQDLNENMEFEIEGTKKRRKQGSSTTTAADDHPEDVTNDRWKLLKCRSKRQNQNGVQNLNEATVKNQANYELSKEELNERVEAFIAMFRQHLVSDAKGKSCRVQYSSSIKRRTVYNSTDSGGMRKRF</sequence>
<evidence type="ECO:0000313" key="3">
    <source>
        <dbReference type="EMBL" id="KAL3526470.1"/>
    </source>
</evidence>
<dbReference type="PANTHER" id="PTHR35997:SF5">
    <property type="entry name" value="OS09G0539700 PROTEIN"/>
    <property type="match status" value="1"/>
</dbReference>
<keyword evidence="2" id="KW-1133">Transmembrane helix</keyword>
<dbReference type="AlphaFoldDB" id="A0ABD3A7I4"/>
<dbReference type="PANTHER" id="PTHR35997">
    <property type="entry name" value="COTTON FIBER PROTEIN-RELATED"/>
    <property type="match status" value="1"/>
</dbReference>
<proteinExistence type="predicted"/>
<feature type="transmembrane region" description="Helical" evidence="2">
    <location>
        <begin position="37"/>
        <end position="56"/>
    </location>
</feature>
<name>A0ABD3A7I4_9GENT</name>
<dbReference type="PROSITE" id="PS51257">
    <property type="entry name" value="PROKAR_LIPOPROTEIN"/>
    <property type="match status" value="1"/>
</dbReference>
<feature type="region of interest" description="Disordered" evidence="1">
    <location>
        <begin position="83"/>
        <end position="105"/>
    </location>
</feature>
<gene>
    <name evidence="3" type="ORF">ACH5RR_011126</name>
</gene>
<keyword evidence="4" id="KW-1185">Reference proteome</keyword>
<feature type="transmembrane region" description="Helical" evidence="2">
    <location>
        <begin position="12"/>
        <end position="31"/>
    </location>
</feature>
<comment type="caution">
    <text evidence="3">The sequence shown here is derived from an EMBL/GenBank/DDBJ whole genome shotgun (WGS) entry which is preliminary data.</text>
</comment>
<evidence type="ECO:0000256" key="2">
    <source>
        <dbReference type="SAM" id="Phobius"/>
    </source>
</evidence>